<dbReference type="EMBL" id="CP050177">
    <property type="protein sequence ID" value="QIQ03297.1"/>
    <property type="molecule type" value="Genomic_DNA"/>
</dbReference>
<proteinExistence type="predicted"/>
<name>A0A6G9GZI4_9ACTN</name>
<gene>
    <name evidence="2" type="ORF">HA039_13990</name>
</gene>
<evidence type="ECO:0000313" key="2">
    <source>
        <dbReference type="EMBL" id="QIQ03297.1"/>
    </source>
</evidence>
<dbReference type="AlphaFoldDB" id="A0A6G9GZI4"/>
<reference evidence="2 3" key="1">
    <citation type="submission" date="2020-03" db="EMBL/GenBank/DDBJ databases">
        <title>A novel species.</title>
        <authorList>
            <person name="Gao J."/>
        </authorList>
    </citation>
    <scope>NUCLEOTIDE SEQUENCE [LARGE SCALE GENOMIC DNA]</scope>
    <source>
        <strain evidence="2 3">QMT-12</strain>
    </source>
</reference>
<dbReference type="KEGG" id="slia:HA039_13990"/>
<protein>
    <submittedName>
        <fullName evidence="2">Uncharacterized protein</fullName>
    </submittedName>
</protein>
<organism evidence="2 3">
    <name type="scientific">Streptomyces liangshanensis</name>
    <dbReference type="NCBI Taxonomy" id="2717324"/>
    <lineage>
        <taxon>Bacteria</taxon>
        <taxon>Bacillati</taxon>
        <taxon>Actinomycetota</taxon>
        <taxon>Actinomycetes</taxon>
        <taxon>Kitasatosporales</taxon>
        <taxon>Streptomycetaceae</taxon>
        <taxon>Streptomyces</taxon>
    </lineage>
</organism>
<keyword evidence="3" id="KW-1185">Reference proteome</keyword>
<evidence type="ECO:0000313" key="3">
    <source>
        <dbReference type="Proteomes" id="UP000501179"/>
    </source>
</evidence>
<evidence type="ECO:0000256" key="1">
    <source>
        <dbReference type="SAM" id="MobiDB-lite"/>
    </source>
</evidence>
<feature type="compositionally biased region" description="Basic and acidic residues" evidence="1">
    <location>
        <begin position="1"/>
        <end position="10"/>
    </location>
</feature>
<accession>A0A6G9GZI4</accession>
<dbReference type="Proteomes" id="UP000501179">
    <property type="component" value="Chromosome"/>
</dbReference>
<sequence length="145" mass="15752">MEHNDVHRDGGAGGTTPAGPVVLIDCTPRTGITRQDLEVLDRWTPNGVGRDPEAAAGKERRLRHIARTLYESWLRPLRVRSEDVGGGFVFTHPAAGVTVIECCARHTLHVDVWDACDRLRVLVGGDPDEKAGRSVPPVAAHQPVI</sequence>
<feature type="region of interest" description="Disordered" evidence="1">
    <location>
        <begin position="1"/>
        <end position="20"/>
    </location>
</feature>
<dbReference type="RefSeq" id="WP_167028884.1">
    <property type="nucleotide sequence ID" value="NZ_CP050177.1"/>
</dbReference>